<dbReference type="EMBL" id="CM001881">
    <property type="protein sequence ID" value="EOY24171.1"/>
    <property type="molecule type" value="Genomic_DNA"/>
</dbReference>
<evidence type="ECO:0000259" key="2">
    <source>
        <dbReference type="PROSITE" id="PS50090"/>
    </source>
</evidence>
<dbReference type="STRING" id="3641.A0A061G3R0"/>
<gene>
    <name evidence="3" type="ORF">TCM_015844</name>
</gene>
<dbReference type="HOGENOM" id="CLU_055205_0_0_1"/>
<protein>
    <submittedName>
        <fullName evidence="3">Alcohol dehydrogenase transcription factor Myb/SANT family protein, putative</fullName>
    </submittedName>
</protein>
<name>A0A061G3R0_THECC</name>
<dbReference type="OMA" id="WTNDEAQ"/>
<dbReference type="InterPro" id="IPR044822">
    <property type="entry name" value="Myb_DNA-bind_4"/>
</dbReference>
<feature type="region of interest" description="Disordered" evidence="1">
    <location>
        <begin position="1"/>
        <end position="21"/>
    </location>
</feature>
<evidence type="ECO:0000313" key="4">
    <source>
        <dbReference type="Proteomes" id="UP000026915"/>
    </source>
</evidence>
<organism evidence="3 4">
    <name type="scientific">Theobroma cacao</name>
    <name type="common">Cacao</name>
    <name type="synonym">Cocoa</name>
    <dbReference type="NCBI Taxonomy" id="3641"/>
    <lineage>
        <taxon>Eukaryota</taxon>
        <taxon>Viridiplantae</taxon>
        <taxon>Streptophyta</taxon>
        <taxon>Embryophyta</taxon>
        <taxon>Tracheophyta</taxon>
        <taxon>Spermatophyta</taxon>
        <taxon>Magnoliopsida</taxon>
        <taxon>eudicotyledons</taxon>
        <taxon>Gunneridae</taxon>
        <taxon>Pentapetalae</taxon>
        <taxon>rosids</taxon>
        <taxon>malvids</taxon>
        <taxon>Malvales</taxon>
        <taxon>Malvaceae</taxon>
        <taxon>Byttnerioideae</taxon>
        <taxon>Theobroma</taxon>
    </lineage>
</organism>
<dbReference type="PANTHER" id="PTHR31307:SF43">
    <property type="entry name" value="TRIHELIX TRANSCRIPTION FACTOR ASIL2-LIKE"/>
    <property type="match status" value="1"/>
</dbReference>
<dbReference type="InterPro" id="IPR044823">
    <property type="entry name" value="ASIL1/2-like"/>
</dbReference>
<dbReference type="InParanoid" id="A0A061G3R0"/>
<keyword evidence="4" id="KW-1185">Reference proteome</keyword>
<dbReference type="AlphaFoldDB" id="A0A061G3R0"/>
<evidence type="ECO:0000313" key="3">
    <source>
        <dbReference type="EMBL" id="EOY24171.1"/>
    </source>
</evidence>
<accession>A0A061G3R0</accession>
<evidence type="ECO:0000256" key="1">
    <source>
        <dbReference type="SAM" id="MobiDB-lite"/>
    </source>
</evidence>
<dbReference type="Gramene" id="EOY24171">
    <property type="protein sequence ID" value="EOY24171"/>
    <property type="gene ID" value="TCM_015844"/>
</dbReference>
<sequence>MSTPTSPPQSSSATATRRVPPPCWSKEETLALIEAYKEKWFALRRGNLKAPDWDAVSTAVTSAADPGTTKSSVQCRHKIEKLRKRYRAEKQRSLKNPGKFSSSWDLFPLLDSMSFASTLVAGSDDQDHTVDSKVSVFDGFGLKLKNREWIDGNSGSNIGFDHDLRGGYGSNFDFDHKFEGRYGVKLQGNRDFVAKGIKFKSNGRLGDGYGSMVDFDHNFVEGVDNVGEFPLKTLGDRNLVNPEFKPKNFGSPNLNYDYYNDLEEYGIDEGMGFLGKVSSAWDSVPQGFHPKKCGRVDRTTEVDCRGLNGFASSSRPGLGRKNGGVRVKKGVDPVEEMVSSIKLLAEGFVRMEKMKMEMVKEIEKMRMEMEMKHNEMILESQQKIVDAFAKALLEKKKRKKKPSALSPNVNGNAVEEWQSDDMIKKKKDDGNSKLGYFLSSNFNLRVVSKTPSVTVTQLWQPYIYFYANFLMIKD</sequence>
<proteinExistence type="predicted"/>
<dbReference type="Pfam" id="PF13837">
    <property type="entry name" value="Myb_DNA-bind_4"/>
    <property type="match status" value="1"/>
</dbReference>
<feature type="compositionally biased region" description="Low complexity" evidence="1">
    <location>
        <begin position="1"/>
        <end position="16"/>
    </location>
</feature>
<reference evidence="3 4" key="1">
    <citation type="journal article" date="2013" name="Genome Biol.">
        <title>The genome sequence of the most widely cultivated cacao type and its use to identify candidate genes regulating pod color.</title>
        <authorList>
            <person name="Motamayor J.C."/>
            <person name="Mockaitis K."/>
            <person name="Schmutz J."/>
            <person name="Haiminen N."/>
            <person name="Iii D.L."/>
            <person name="Cornejo O."/>
            <person name="Findley S.D."/>
            <person name="Zheng P."/>
            <person name="Utro F."/>
            <person name="Royaert S."/>
            <person name="Saski C."/>
            <person name="Jenkins J."/>
            <person name="Podicheti R."/>
            <person name="Zhao M."/>
            <person name="Scheffler B.E."/>
            <person name="Stack J.C."/>
            <person name="Feltus F.A."/>
            <person name="Mustiga G.M."/>
            <person name="Amores F."/>
            <person name="Phillips W."/>
            <person name="Marelli J.P."/>
            <person name="May G.D."/>
            <person name="Shapiro H."/>
            <person name="Ma J."/>
            <person name="Bustamante C.D."/>
            <person name="Schnell R.J."/>
            <person name="Main D."/>
            <person name="Gilbert D."/>
            <person name="Parida L."/>
            <person name="Kuhn D.N."/>
        </authorList>
    </citation>
    <scope>NUCLEOTIDE SEQUENCE [LARGE SCALE GENOMIC DNA]</scope>
    <source>
        <strain evidence="4">cv. Matina 1-6</strain>
    </source>
</reference>
<dbReference type="InterPro" id="IPR001005">
    <property type="entry name" value="SANT/Myb"/>
</dbReference>
<dbReference type="SMART" id="SM00717">
    <property type="entry name" value="SANT"/>
    <property type="match status" value="1"/>
</dbReference>
<dbReference type="PROSITE" id="PS50090">
    <property type="entry name" value="MYB_LIKE"/>
    <property type="match status" value="1"/>
</dbReference>
<feature type="domain" description="Myb-like" evidence="2">
    <location>
        <begin position="24"/>
        <end position="83"/>
    </location>
</feature>
<dbReference type="Proteomes" id="UP000026915">
    <property type="component" value="Chromosome 3"/>
</dbReference>
<dbReference type="eggNOG" id="KOG4282">
    <property type="taxonomic scope" value="Eukaryota"/>
</dbReference>
<dbReference type="Gene3D" id="1.10.10.60">
    <property type="entry name" value="Homeodomain-like"/>
    <property type="match status" value="1"/>
</dbReference>
<dbReference type="SMART" id="SM00595">
    <property type="entry name" value="MADF"/>
    <property type="match status" value="1"/>
</dbReference>
<dbReference type="PANTHER" id="PTHR31307">
    <property type="entry name" value="TRIHELIX TRANSCRIPTION FACTOR ASIL2"/>
    <property type="match status" value="1"/>
</dbReference>